<feature type="compositionally biased region" description="Basic and acidic residues" evidence="8">
    <location>
        <begin position="369"/>
        <end position="384"/>
    </location>
</feature>
<feature type="domain" description="RecF/RecN/SMC N-terminal" evidence="9">
    <location>
        <begin position="4"/>
        <end position="1134"/>
    </location>
</feature>
<evidence type="ECO:0000256" key="2">
    <source>
        <dbReference type="ARBA" id="ARBA00022490"/>
    </source>
</evidence>
<protein>
    <recommendedName>
        <fullName evidence="7">Chromosome partition protein Smc</fullName>
    </recommendedName>
</protein>
<evidence type="ECO:0000256" key="5">
    <source>
        <dbReference type="ARBA" id="ARBA00023054"/>
    </source>
</evidence>
<feature type="coiled-coil region" evidence="7">
    <location>
        <begin position="754"/>
        <end position="858"/>
    </location>
</feature>
<comment type="function">
    <text evidence="7">Required for chromosome condensation and partitioning.</text>
</comment>
<feature type="compositionally biased region" description="Low complexity" evidence="8">
    <location>
        <begin position="385"/>
        <end position="397"/>
    </location>
</feature>
<evidence type="ECO:0000313" key="11">
    <source>
        <dbReference type="Proteomes" id="UP000320314"/>
    </source>
</evidence>
<dbReference type="PIRSF" id="PIRSF005719">
    <property type="entry name" value="SMC"/>
    <property type="match status" value="1"/>
</dbReference>
<dbReference type="Gene3D" id="3.40.50.300">
    <property type="entry name" value="P-loop containing nucleotide triphosphate hydrolases"/>
    <property type="match status" value="2"/>
</dbReference>
<keyword evidence="3 7" id="KW-0547">Nucleotide-binding</keyword>
<dbReference type="NCBIfam" id="TIGR02168">
    <property type="entry name" value="SMC_prok_B"/>
    <property type="match status" value="1"/>
</dbReference>
<feature type="binding site" evidence="7">
    <location>
        <begin position="32"/>
        <end position="39"/>
    </location>
    <ligand>
        <name>ATP</name>
        <dbReference type="ChEBI" id="CHEBI:30616"/>
    </ligand>
</feature>
<dbReference type="CDD" id="cd03278">
    <property type="entry name" value="ABC_SMC_barmotin"/>
    <property type="match status" value="1"/>
</dbReference>
<dbReference type="InterPro" id="IPR024704">
    <property type="entry name" value="SMC"/>
</dbReference>
<evidence type="ECO:0000256" key="1">
    <source>
        <dbReference type="ARBA" id="ARBA00004496"/>
    </source>
</evidence>
<keyword evidence="5 7" id="KW-0175">Coiled coil</keyword>
<dbReference type="EMBL" id="VHLH01000014">
    <property type="protein sequence ID" value="TPW28681.1"/>
    <property type="molecule type" value="Genomic_DNA"/>
</dbReference>
<dbReference type="InterPro" id="IPR036277">
    <property type="entry name" value="SMC_hinge_sf"/>
</dbReference>
<dbReference type="InterPro" id="IPR027417">
    <property type="entry name" value="P-loop_NTPase"/>
</dbReference>
<reference evidence="10 11" key="1">
    <citation type="submission" date="2019-06" db="EMBL/GenBank/DDBJ databases">
        <authorList>
            <person name="Li M."/>
        </authorList>
    </citation>
    <scope>NUCLEOTIDE SEQUENCE [LARGE SCALE GENOMIC DNA]</scope>
    <source>
        <strain evidence="10 11">BGMRC6574</strain>
    </source>
</reference>
<feature type="region of interest" description="Disordered" evidence="8">
    <location>
        <begin position="369"/>
        <end position="450"/>
    </location>
</feature>
<keyword evidence="11" id="KW-1185">Reference proteome</keyword>
<dbReference type="GO" id="GO:0006260">
    <property type="term" value="P:DNA replication"/>
    <property type="evidence" value="ECO:0007669"/>
    <property type="project" value="UniProtKB-UniRule"/>
</dbReference>
<dbReference type="GO" id="GO:0003677">
    <property type="term" value="F:DNA binding"/>
    <property type="evidence" value="ECO:0007669"/>
    <property type="project" value="UniProtKB-UniRule"/>
</dbReference>
<dbReference type="AlphaFoldDB" id="A0A506U6G6"/>
<evidence type="ECO:0000256" key="7">
    <source>
        <dbReference type="HAMAP-Rule" id="MF_01894"/>
    </source>
</evidence>
<evidence type="ECO:0000256" key="8">
    <source>
        <dbReference type="SAM" id="MobiDB-lite"/>
    </source>
</evidence>
<organism evidence="10 11">
    <name type="scientific">Pararhizobium mangrovi</name>
    <dbReference type="NCBI Taxonomy" id="2590452"/>
    <lineage>
        <taxon>Bacteria</taxon>
        <taxon>Pseudomonadati</taxon>
        <taxon>Pseudomonadota</taxon>
        <taxon>Alphaproteobacteria</taxon>
        <taxon>Hyphomicrobiales</taxon>
        <taxon>Rhizobiaceae</taxon>
        <taxon>Rhizobium/Agrobacterium group</taxon>
        <taxon>Pararhizobium</taxon>
    </lineage>
</organism>
<dbReference type="GO" id="GO:0007059">
    <property type="term" value="P:chromosome segregation"/>
    <property type="evidence" value="ECO:0007669"/>
    <property type="project" value="UniProtKB-UniRule"/>
</dbReference>
<dbReference type="GO" id="GO:0016887">
    <property type="term" value="F:ATP hydrolysis activity"/>
    <property type="evidence" value="ECO:0007669"/>
    <property type="project" value="InterPro"/>
</dbReference>
<name>A0A506U6G6_9HYPH</name>
<keyword evidence="6 7" id="KW-0238">DNA-binding</keyword>
<dbReference type="RefSeq" id="WP_141166692.1">
    <property type="nucleotide sequence ID" value="NZ_VHLH01000014.1"/>
</dbReference>
<comment type="subcellular location">
    <subcellularLocation>
        <location evidence="1 7">Cytoplasm</location>
    </subcellularLocation>
</comment>
<keyword evidence="4 7" id="KW-0067">ATP-binding</keyword>
<sequence>MKFTKLRLLGFKSFVDATDFQIERGLTGVVGPNGCGKSNLVEAMRWVMGENSYKNMRASGMDDVIFNGSGNRAKRNTAEVGLFLDNSTRNAPAAFNDADEIQVTRRIEREAGSVYRINGREARARDVQLLFADAATGARSPSMVGQGRIGELIQAKPSARRQLLEEAAGISGLHSRRHEAELRLKAAEGNLSRLDDVTGELESQIDSLKRQARQANRFKALSAEIRKADATLLHVRWHEATTATAQAETALTQATGSVAEAAQRQIAAAKEQAIAAREVPERRERDAEAAAALQRLTIARQHLDEETERLAARKAECERRLKHTGEDVAREERLVADNGEALAKLDDEERHLQRRLEGADERLAEAKRAYDAAGERVSESERGHAALTAERAEAAANRSRHAETLREREGRLAKLRARHDEASGERDALSGKMESLPDPGEKQRAVEAGESELAAAETRVGDADAALEAARTEEAARRSPLEQARTAQKEIETEARTITRMLNAGGSHANGPPVVDRIRVEPGFEAALGAALGDDLDLPADERAPAHWRDLGVADGDPNLPEGVRALAECVEAPPELARRLAQVGVVEDGAGMQAALKTGQCLVSRAGALWRWDGYVAGAHAKTAAALRLEQKNRLADLERAGEQAVGAVNRAEGELAEAQRAATAAEEERRNARERMRQASAALATAREAYAAAERAAGEIASRRAVVDEALAQLSGQIADAEAERIAAGKALDACPEIGTLDERLAAASRHLAEERSALSEARAARDGQEREIAGRRNRLQAIARERTTWRDRAAGAEKHIASLRAREKEAREELAAMEDAPAEIDARRRRLLREIEEAEKARKQAADTLATVEERQRAGDKAASEALAALSSAREERGRIEERLLGARDRRAQAETRIREVLNCAPHEAIRQAGLDPDAALPDPARIERDLERLKLDRERLGAVNLRAEEEQAELAERLSGIVAEREDVIAATRKLRGAIQELNREGRERLLSAFTVVDREFRRLFEHLFGGGTAELQLVESDDPLEAGLEILARPPGKKPQTMTLLSGGEQALTAMALIFAVFLTNPAPICVLDEVDAPLDDYNVERYCNLMDEMARSTETRFVIITHNPITMARMNRLFGVTMAEQGVSQLVSVDLQAAEEMREAS</sequence>
<dbReference type="PANTHER" id="PTHR43977">
    <property type="entry name" value="STRUCTURAL MAINTENANCE OF CHROMOSOMES PROTEIN 3"/>
    <property type="match status" value="1"/>
</dbReference>
<proteinExistence type="inferred from homology"/>
<feature type="coiled-coil region" evidence="7">
    <location>
        <begin position="650"/>
        <end position="726"/>
    </location>
</feature>
<evidence type="ECO:0000256" key="3">
    <source>
        <dbReference type="ARBA" id="ARBA00022741"/>
    </source>
</evidence>
<feature type="compositionally biased region" description="Basic and acidic residues" evidence="8">
    <location>
        <begin position="400"/>
        <end position="429"/>
    </location>
</feature>
<evidence type="ECO:0000256" key="4">
    <source>
        <dbReference type="ARBA" id="ARBA00022840"/>
    </source>
</evidence>
<keyword evidence="2 7" id="KW-0963">Cytoplasm</keyword>
<comment type="caution">
    <text evidence="10">The sequence shown here is derived from an EMBL/GenBank/DDBJ whole genome shotgun (WGS) entry which is preliminary data.</text>
</comment>
<comment type="domain">
    <text evidence="7">Contains large globular domains required for ATP hydrolysis at each terminus and a third globular domain forming a flexible hinge near the middle of the molecule. These domains are separated by coiled-coil structures.</text>
</comment>
<evidence type="ECO:0000259" key="9">
    <source>
        <dbReference type="Pfam" id="PF02463"/>
    </source>
</evidence>
<dbReference type="FunFam" id="3.40.50.300:FF:000901">
    <property type="entry name" value="Chromosome partition protein Smc"/>
    <property type="match status" value="1"/>
</dbReference>
<dbReference type="GO" id="GO:0007062">
    <property type="term" value="P:sister chromatid cohesion"/>
    <property type="evidence" value="ECO:0007669"/>
    <property type="project" value="InterPro"/>
</dbReference>
<dbReference type="GO" id="GO:0005694">
    <property type="term" value="C:chromosome"/>
    <property type="evidence" value="ECO:0007669"/>
    <property type="project" value="InterPro"/>
</dbReference>
<comment type="similarity">
    <text evidence="7">Belongs to the SMC family.</text>
</comment>
<dbReference type="HAMAP" id="MF_01894">
    <property type="entry name" value="Smc_prok"/>
    <property type="match status" value="1"/>
</dbReference>
<dbReference type="Proteomes" id="UP000320314">
    <property type="component" value="Unassembled WGS sequence"/>
</dbReference>
<evidence type="ECO:0000256" key="6">
    <source>
        <dbReference type="ARBA" id="ARBA00023125"/>
    </source>
</evidence>
<dbReference type="OrthoDB" id="9808768at2"/>
<dbReference type="SUPFAM" id="SSF75553">
    <property type="entry name" value="Smc hinge domain"/>
    <property type="match status" value="1"/>
</dbReference>
<comment type="subunit">
    <text evidence="7">Homodimer.</text>
</comment>
<dbReference type="GO" id="GO:0030261">
    <property type="term" value="P:chromosome condensation"/>
    <property type="evidence" value="ECO:0007669"/>
    <property type="project" value="InterPro"/>
</dbReference>
<accession>A0A506U6G6</accession>
<evidence type="ECO:0000313" key="10">
    <source>
        <dbReference type="EMBL" id="TPW28681.1"/>
    </source>
</evidence>
<dbReference type="GO" id="GO:0005737">
    <property type="term" value="C:cytoplasm"/>
    <property type="evidence" value="ECO:0007669"/>
    <property type="project" value="UniProtKB-SubCell"/>
</dbReference>
<dbReference type="GO" id="GO:0005524">
    <property type="term" value="F:ATP binding"/>
    <property type="evidence" value="ECO:0007669"/>
    <property type="project" value="UniProtKB-UniRule"/>
</dbReference>
<feature type="coiled-coil region" evidence="7">
    <location>
        <begin position="177"/>
        <end position="211"/>
    </location>
</feature>
<dbReference type="InterPro" id="IPR011890">
    <property type="entry name" value="SMC_prok"/>
</dbReference>
<gene>
    <name evidence="7 10" type="primary">smc</name>
    <name evidence="10" type="ORF">FJU11_08895</name>
</gene>
<dbReference type="Pfam" id="PF02463">
    <property type="entry name" value="SMC_N"/>
    <property type="match status" value="1"/>
</dbReference>
<dbReference type="SUPFAM" id="SSF52540">
    <property type="entry name" value="P-loop containing nucleoside triphosphate hydrolases"/>
    <property type="match status" value="1"/>
</dbReference>
<dbReference type="InterPro" id="IPR003395">
    <property type="entry name" value="RecF/RecN/SMC_N"/>
</dbReference>